<evidence type="ECO:0000256" key="3">
    <source>
        <dbReference type="ARBA" id="ARBA00022490"/>
    </source>
</evidence>
<dbReference type="SUPFAM" id="SSF52374">
    <property type="entry name" value="Nucleotidylyl transferase"/>
    <property type="match status" value="1"/>
</dbReference>
<feature type="domain" description="Aminoacyl-tRNA synthetase class Ia" evidence="12">
    <location>
        <begin position="12"/>
        <end position="262"/>
    </location>
</feature>
<dbReference type="GO" id="GO:0005829">
    <property type="term" value="C:cytosol"/>
    <property type="evidence" value="ECO:0007669"/>
    <property type="project" value="TreeGrafter"/>
</dbReference>
<feature type="domain" description="Aminoacyl-tRNA synthetase class Ia" evidence="12">
    <location>
        <begin position="432"/>
        <end position="462"/>
    </location>
</feature>
<proteinExistence type="inferred from homology"/>
<evidence type="ECO:0000256" key="8">
    <source>
        <dbReference type="ARBA" id="ARBA00023146"/>
    </source>
</evidence>
<keyword evidence="7 11" id="KW-0648">Protein biosynthesis</keyword>
<dbReference type="GO" id="GO:0005524">
    <property type="term" value="F:ATP binding"/>
    <property type="evidence" value="ECO:0007669"/>
    <property type="project" value="UniProtKB-KW"/>
</dbReference>
<dbReference type="Pfam" id="PF08264">
    <property type="entry name" value="Anticodon_1"/>
    <property type="match status" value="1"/>
</dbReference>
<comment type="catalytic activity">
    <reaction evidence="10">
        <text>tRNA(Leu) + L-leucine + ATP = L-leucyl-tRNA(Leu) + AMP + diphosphate</text>
        <dbReference type="Rhea" id="RHEA:11688"/>
        <dbReference type="Rhea" id="RHEA-COMP:9613"/>
        <dbReference type="Rhea" id="RHEA-COMP:9622"/>
        <dbReference type="ChEBI" id="CHEBI:30616"/>
        <dbReference type="ChEBI" id="CHEBI:33019"/>
        <dbReference type="ChEBI" id="CHEBI:57427"/>
        <dbReference type="ChEBI" id="CHEBI:78442"/>
        <dbReference type="ChEBI" id="CHEBI:78494"/>
        <dbReference type="ChEBI" id="CHEBI:456215"/>
        <dbReference type="EC" id="6.1.1.4"/>
    </reaction>
</comment>
<dbReference type="InterPro" id="IPR014729">
    <property type="entry name" value="Rossmann-like_a/b/a_fold"/>
</dbReference>
<dbReference type="PANTHER" id="PTHR43740">
    <property type="entry name" value="LEUCYL-TRNA SYNTHETASE"/>
    <property type="match status" value="1"/>
</dbReference>
<dbReference type="OrthoDB" id="9810365at2"/>
<dbReference type="GO" id="GO:0006429">
    <property type="term" value="P:leucyl-tRNA aminoacylation"/>
    <property type="evidence" value="ECO:0007669"/>
    <property type="project" value="InterPro"/>
</dbReference>
<feature type="domain" description="Methionyl/Valyl/Leucyl/Isoleucyl-tRNA synthetase anticodon-binding" evidence="13">
    <location>
        <begin position="513"/>
        <end position="618"/>
    </location>
</feature>
<keyword evidence="6 11" id="KW-0067">ATP-binding</keyword>
<evidence type="ECO:0000313" key="14">
    <source>
        <dbReference type="EMBL" id="OWJ61416.1"/>
    </source>
</evidence>
<dbReference type="PROSITE" id="PS00178">
    <property type="entry name" value="AA_TRNA_LIGASE_I"/>
    <property type="match status" value="1"/>
</dbReference>
<dbReference type="CDD" id="cd00812">
    <property type="entry name" value="LeuRS_core"/>
    <property type="match status" value="1"/>
</dbReference>
<dbReference type="InterPro" id="IPR002300">
    <property type="entry name" value="aa-tRNA-synth_Ia"/>
</dbReference>
<evidence type="ECO:0000256" key="1">
    <source>
        <dbReference type="ARBA" id="ARBA00005594"/>
    </source>
</evidence>
<dbReference type="FunFam" id="3.40.50.620:FF:000060">
    <property type="entry name" value="Leucine--tRNA ligase"/>
    <property type="match status" value="1"/>
</dbReference>
<dbReference type="InterPro" id="IPR002302">
    <property type="entry name" value="Leu-tRNA-ligase"/>
</dbReference>
<evidence type="ECO:0000256" key="7">
    <source>
        <dbReference type="ARBA" id="ARBA00022917"/>
    </source>
</evidence>
<keyword evidence="4 11" id="KW-0436">Ligase</keyword>
<dbReference type="InterPro" id="IPR013155">
    <property type="entry name" value="M/V/L/I-tRNA-synth_anticd-bd"/>
</dbReference>
<dbReference type="Gene3D" id="1.10.730.10">
    <property type="entry name" value="Isoleucyl-tRNA Synthetase, Domain 1"/>
    <property type="match status" value="1"/>
</dbReference>
<dbReference type="PANTHER" id="PTHR43740:SF2">
    <property type="entry name" value="LEUCINE--TRNA LIGASE, MITOCHONDRIAL"/>
    <property type="match status" value="1"/>
</dbReference>
<protein>
    <recommendedName>
        <fullName evidence="2">leucine--tRNA ligase</fullName>
        <ecNumber evidence="2">6.1.1.4</ecNumber>
    </recommendedName>
    <alternativeName>
        <fullName evidence="9">Leucyl-tRNA synthetase</fullName>
    </alternativeName>
</protein>
<evidence type="ECO:0000256" key="2">
    <source>
        <dbReference type="ARBA" id="ARBA00013164"/>
    </source>
</evidence>
<dbReference type="RefSeq" id="WP_088156305.1">
    <property type="nucleotide sequence ID" value="NZ_NHON01000102.1"/>
</dbReference>
<dbReference type="EMBL" id="NHON01000102">
    <property type="protein sequence ID" value="OWJ61416.1"/>
    <property type="molecule type" value="Genomic_DNA"/>
</dbReference>
<dbReference type="FunFam" id="3.40.50.620:FF:000056">
    <property type="entry name" value="Leucine--tRNA ligase"/>
    <property type="match status" value="1"/>
</dbReference>
<evidence type="ECO:0000256" key="4">
    <source>
        <dbReference type="ARBA" id="ARBA00022598"/>
    </source>
</evidence>
<dbReference type="Gene3D" id="3.40.50.620">
    <property type="entry name" value="HUPs"/>
    <property type="match status" value="1"/>
</dbReference>
<dbReference type="EC" id="6.1.1.4" evidence="2"/>
<evidence type="ECO:0000256" key="11">
    <source>
        <dbReference type="RuleBase" id="RU363035"/>
    </source>
</evidence>
<evidence type="ECO:0000259" key="13">
    <source>
        <dbReference type="Pfam" id="PF08264"/>
    </source>
</evidence>
<evidence type="ECO:0000256" key="10">
    <source>
        <dbReference type="ARBA" id="ARBA00047469"/>
    </source>
</evidence>
<dbReference type="AlphaFoldDB" id="A0A211Z857"/>
<dbReference type="CDD" id="cd07958">
    <property type="entry name" value="Anticodon_Ia_Leu_BEm"/>
    <property type="match status" value="1"/>
</dbReference>
<evidence type="ECO:0000256" key="6">
    <source>
        <dbReference type="ARBA" id="ARBA00022840"/>
    </source>
</evidence>
<name>A0A211Z857_9PROT</name>
<dbReference type="SUPFAM" id="SSF47323">
    <property type="entry name" value="Anticodon-binding domain of a subclass of class I aminoacyl-tRNA synthetases"/>
    <property type="match status" value="1"/>
</dbReference>
<evidence type="ECO:0000256" key="9">
    <source>
        <dbReference type="ARBA" id="ARBA00030520"/>
    </source>
</evidence>
<dbReference type="InterPro" id="IPR001412">
    <property type="entry name" value="aa-tRNA-synth_I_CS"/>
</dbReference>
<keyword evidence="3" id="KW-0963">Cytoplasm</keyword>
<dbReference type="PRINTS" id="PR00985">
    <property type="entry name" value="TRNASYNTHLEU"/>
</dbReference>
<dbReference type="GO" id="GO:0004823">
    <property type="term" value="F:leucine-tRNA ligase activity"/>
    <property type="evidence" value="ECO:0007669"/>
    <property type="project" value="UniProtKB-EC"/>
</dbReference>
<evidence type="ECO:0000256" key="5">
    <source>
        <dbReference type="ARBA" id="ARBA00022741"/>
    </source>
</evidence>
<gene>
    <name evidence="14" type="ORF">BWR60_30960</name>
</gene>
<comment type="similarity">
    <text evidence="1 11">Belongs to the class-I aminoacyl-tRNA synthetase family.</text>
</comment>
<evidence type="ECO:0000313" key="15">
    <source>
        <dbReference type="Proteomes" id="UP000196655"/>
    </source>
</evidence>
<dbReference type="Proteomes" id="UP000196655">
    <property type="component" value="Unassembled WGS sequence"/>
</dbReference>
<sequence>MAYDPQAIEPKWQAYWDEHRSFRAEIDPTKPKFYALDMFPYPSGAGLHVGHPEGYTATDIICRYKRMAGWNVLHPMGWDAYGLPAERYAMRTGIHPAVTTKRNIETFRRQVKRLGFSYDWERELATTDPGFVRWTQWIFLRLVERGLAYQAEVAVNWCPAQNTVLANEEVKDGRYIETGDPVVQRPMRQWMLRITAYADRLLADLDGLDWPEGIKALQRNWIGRTETVAADGTRQVTYRLRDWLFSRQRYWGEPIPMLHLADGSVVPLPEDSLPLLPPALDDYAPAPGGEPPLARATAWVETTVPGTEIPARRETNTMPQWAGSCWYYLRFLDPDNDRAIVSREAERYWLPVDLYVGGSEHGVLHLLYARFWHKVLYDIGVVSTPEPFRKLVNQGMILAPSYRDAAGRYYEAAEVEERDGRFYAGTEPLTRQAEKMSKSRFNVVNPDAVVAEHGADVLRLYEMAMGPLEAAKPWQTDGVTGIRRFLDRAWRIVCAEDDGPSPAVREVEPPPALLRLRHATVAAVTADIEALRCNTAIARLMRLARALAAANPRPRAVVEDFVLLLAPFTPHIAEELWAKLGHPDSLAHAPWPGFDPDLAAEESRDYAVQLNGKVRHHIRGPAGLDGPALIAMARADPKVVALLDGREVMREIAVSGRLVNFVTRPAG</sequence>
<reference evidence="15" key="1">
    <citation type="submission" date="2017-05" db="EMBL/GenBank/DDBJ databases">
        <authorList>
            <person name="Macchi M."/>
            <person name="Festa S."/>
            <person name="Coppotelli B.M."/>
            <person name="Morelli I.S."/>
        </authorList>
    </citation>
    <scope>NUCLEOTIDE SEQUENCE [LARGE SCALE GENOMIC DNA]</scope>
    <source>
        <strain evidence="15">I</strain>
    </source>
</reference>
<accession>A0A211Z857</accession>
<dbReference type="FunFam" id="1.10.730.10:FF:000002">
    <property type="entry name" value="Leucine--tRNA ligase"/>
    <property type="match status" value="1"/>
</dbReference>
<comment type="caution">
    <text evidence="14">The sequence shown here is derived from an EMBL/GenBank/DDBJ whole genome shotgun (WGS) entry which is preliminary data.</text>
</comment>
<dbReference type="Pfam" id="PF00133">
    <property type="entry name" value="tRNA-synt_1"/>
    <property type="match status" value="2"/>
</dbReference>
<dbReference type="STRING" id="1122125.GCA_000423185_01044"/>
<dbReference type="InterPro" id="IPR009080">
    <property type="entry name" value="tRNAsynth_Ia_anticodon-bd"/>
</dbReference>
<keyword evidence="15" id="KW-1185">Reference proteome</keyword>
<keyword evidence="5 11" id="KW-0547">Nucleotide-binding</keyword>
<organism evidence="14 15">
    <name type="scientific">Inquilinus limosus</name>
    <dbReference type="NCBI Taxonomy" id="171674"/>
    <lineage>
        <taxon>Bacteria</taxon>
        <taxon>Pseudomonadati</taxon>
        <taxon>Pseudomonadota</taxon>
        <taxon>Alphaproteobacteria</taxon>
        <taxon>Rhodospirillales</taxon>
        <taxon>Rhodospirillaceae</taxon>
        <taxon>Inquilinus</taxon>
    </lineage>
</organism>
<keyword evidence="8 11" id="KW-0030">Aminoacyl-tRNA synthetase</keyword>
<evidence type="ECO:0000259" key="12">
    <source>
        <dbReference type="Pfam" id="PF00133"/>
    </source>
</evidence>